<sequence length="91" mass="10098">MLLKKQKQAVAQAWLDRCKKDADLRGLTHVCNAQCRDYFSHPLSLLWPFAAGVLLIRFKSVAPQLIKASSVGVSLVQLAAKAAPLARQWIK</sequence>
<organism evidence="1 2">
    <name type="scientific">Granulosicoccus antarcticus IMCC3135</name>
    <dbReference type="NCBI Taxonomy" id="1192854"/>
    <lineage>
        <taxon>Bacteria</taxon>
        <taxon>Pseudomonadati</taxon>
        <taxon>Pseudomonadota</taxon>
        <taxon>Gammaproteobacteria</taxon>
        <taxon>Chromatiales</taxon>
        <taxon>Granulosicoccaceae</taxon>
        <taxon>Granulosicoccus</taxon>
    </lineage>
</organism>
<name>A0A2Z2NZ50_9GAMM</name>
<dbReference type="KEGG" id="gai:IMCC3135_14860"/>
<protein>
    <submittedName>
        <fullName evidence="1">Uncharacterized protein</fullName>
    </submittedName>
</protein>
<keyword evidence="2" id="KW-1185">Reference proteome</keyword>
<proteinExistence type="predicted"/>
<gene>
    <name evidence="1" type="ORF">IMCC3135_14860</name>
</gene>
<evidence type="ECO:0000313" key="1">
    <source>
        <dbReference type="EMBL" id="ASJ73057.1"/>
    </source>
</evidence>
<evidence type="ECO:0000313" key="2">
    <source>
        <dbReference type="Proteomes" id="UP000250079"/>
    </source>
</evidence>
<dbReference type="Proteomes" id="UP000250079">
    <property type="component" value="Chromosome"/>
</dbReference>
<dbReference type="RefSeq" id="WP_088918305.1">
    <property type="nucleotide sequence ID" value="NZ_CP018632.1"/>
</dbReference>
<dbReference type="EMBL" id="CP018632">
    <property type="protein sequence ID" value="ASJ73057.1"/>
    <property type="molecule type" value="Genomic_DNA"/>
</dbReference>
<dbReference type="AlphaFoldDB" id="A0A2Z2NZ50"/>
<reference evidence="1 2" key="1">
    <citation type="submission" date="2016-12" db="EMBL/GenBank/DDBJ databases">
        <authorList>
            <person name="Song W.-J."/>
            <person name="Kurnit D.M."/>
        </authorList>
    </citation>
    <scope>NUCLEOTIDE SEQUENCE [LARGE SCALE GENOMIC DNA]</scope>
    <source>
        <strain evidence="1 2">IMCC3135</strain>
    </source>
</reference>
<accession>A0A2Z2NZ50</accession>